<sequence length="86" mass="9665">MSKDNIVDSNGILWQSFSITTEAGRHAGYRGIFPSQMANLVHPDSRSQFNRSINSTHSNKVTTKHQEKNQLKIDIDYEGLSSLLSD</sequence>
<reference evidence="1" key="1">
    <citation type="submission" date="2018-10" db="EMBL/GenBank/DDBJ databases">
        <title>Hidden diversity of soil giant viruses.</title>
        <authorList>
            <person name="Schulz F."/>
            <person name="Alteio L."/>
            <person name="Goudeau D."/>
            <person name="Ryan E.M."/>
            <person name="Malmstrom R.R."/>
            <person name="Blanchard J."/>
            <person name="Woyke T."/>
        </authorList>
    </citation>
    <scope>NUCLEOTIDE SEQUENCE</scope>
    <source>
        <strain evidence="1">SYV1</strain>
    </source>
</reference>
<accession>A0A3G5AIE8</accession>
<organism evidence="1">
    <name type="scientific">Sylvanvirus sp</name>
    <dbReference type="NCBI Taxonomy" id="2487774"/>
    <lineage>
        <taxon>Viruses</taxon>
    </lineage>
</organism>
<proteinExistence type="predicted"/>
<protein>
    <submittedName>
        <fullName evidence="1">Uncharacterized protein</fullName>
    </submittedName>
</protein>
<gene>
    <name evidence="1" type="ORF">Sylvanvirus16_18</name>
</gene>
<evidence type="ECO:0000313" key="1">
    <source>
        <dbReference type="EMBL" id="AYV86977.1"/>
    </source>
</evidence>
<dbReference type="EMBL" id="MK072522">
    <property type="protein sequence ID" value="AYV86977.1"/>
    <property type="molecule type" value="Genomic_DNA"/>
</dbReference>
<name>A0A3G5AIE8_9VIRU</name>